<evidence type="ECO:0000313" key="8">
    <source>
        <dbReference type="Proteomes" id="UP001431010"/>
    </source>
</evidence>
<sequence length="498" mass="53620">MEEAPAPPRQRRSLGLLSILALLVLAAAVAGYATTKVPARWAGVISTNTRAEVSAVATVPSPPARAPLAVASSPDVPATGTTASVAPANAPDPNTRLREEDRAPKFDVRAANAVPAARETGSQTPVQGVTDTEIRFGMAAPFSGPAREMGHQLKLGIDLAFAQANDEGGVHGRQLKLFTADDAYEPTRTLNAMKELYEQNKVFGFVENYGSPTALISVPYALERHTLYFGAFTGAPSLRRDPPDRYVFNYRAGYAEEADAIVHYLVKTRRLRPQDIGVLTQQDAYGDAGWDGVTKAMRTLRGGVSGDVFRMSYNRNTVNVDDAIAQLRRQRPAIKAVVLVATFRAAAKFVEKTRDIYPDMIYATISGVGSTGLASELMVLGPKYADGIICTQVTPAVDSYASVALNYKKALAKYFPGEPADYTSLEAYLTASILVEGLRRVGPAVDTEALVNVLESMQNYELGLGPKVSFGPSDHQALHKVWGTQLDKSGQYHAIDLE</sequence>
<dbReference type="SUPFAM" id="SSF53822">
    <property type="entry name" value="Periplasmic binding protein-like I"/>
    <property type="match status" value="1"/>
</dbReference>
<accession>A0ABY3RMQ9</accession>
<dbReference type="EMBL" id="CP088156">
    <property type="protein sequence ID" value="UFZ08569.1"/>
    <property type="molecule type" value="Genomic_DNA"/>
</dbReference>
<dbReference type="InterPro" id="IPR028081">
    <property type="entry name" value="Leu-bd"/>
</dbReference>
<dbReference type="PANTHER" id="PTHR47235">
    <property type="entry name" value="BLR6548 PROTEIN"/>
    <property type="match status" value="1"/>
</dbReference>
<dbReference type="PANTHER" id="PTHR47235:SF1">
    <property type="entry name" value="BLR6548 PROTEIN"/>
    <property type="match status" value="1"/>
</dbReference>
<evidence type="ECO:0000259" key="6">
    <source>
        <dbReference type="Pfam" id="PF13458"/>
    </source>
</evidence>
<evidence type="ECO:0000256" key="2">
    <source>
        <dbReference type="ARBA" id="ARBA00022448"/>
    </source>
</evidence>
<dbReference type="InterPro" id="IPR028082">
    <property type="entry name" value="Peripla_BP_I"/>
</dbReference>
<evidence type="ECO:0000256" key="5">
    <source>
        <dbReference type="SAM" id="MobiDB-lite"/>
    </source>
</evidence>
<gene>
    <name evidence="7" type="ORF">LQG66_30185</name>
</gene>
<dbReference type="InterPro" id="IPR000709">
    <property type="entry name" value="Leu_Ile_Val-bd"/>
</dbReference>
<proteinExistence type="inferred from homology"/>
<feature type="domain" description="Leucine-binding protein" evidence="6">
    <location>
        <begin position="133"/>
        <end position="491"/>
    </location>
</feature>
<comment type="similarity">
    <text evidence="1">Belongs to the leucine-binding protein family.</text>
</comment>
<organism evidence="7 8">
    <name type="scientific">Bradyrhizobium ontarionense</name>
    <dbReference type="NCBI Taxonomy" id="2898149"/>
    <lineage>
        <taxon>Bacteria</taxon>
        <taxon>Pseudomonadati</taxon>
        <taxon>Pseudomonadota</taxon>
        <taxon>Alphaproteobacteria</taxon>
        <taxon>Hyphomicrobiales</taxon>
        <taxon>Nitrobacteraceae</taxon>
        <taxon>Bradyrhizobium</taxon>
    </lineage>
</organism>
<dbReference type="Proteomes" id="UP001431010">
    <property type="component" value="Chromosome"/>
</dbReference>
<evidence type="ECO:0000256" key="1">
    <source>
        <dbReference type="ARBA" id="ARBA00010062"/>
    </source>
</evidence>
<keyword evidence="4" id="KW-0029">Amino-acid transport</keyword>
<reference evidence="7" key="1">
    <citation type="journal article" date="2024" name="Antonie Van Leeuwenhoek">
        <title>Bradyrhizobium ontarionense sp. nov., a novel bacterial symbiont isolated from Aeschynomene indica (Indian jointvetch), harbours photosynthesis, nitrogen fixation and nitrous oxide (N2O) reductase genes.</title>
        <authorList>
            <person name="Bromfield E.S.P."/>
            <person name="Cloutier S."/>
        </authorList>
    </citation>
    <scope>NUCLEOTIDE SEQUENCE</scope>
    <source>
        <strain evidence="7">A19</strain>
    </source>
</reference>
<protein>
    <submittedName>
        <fullName evidence="7">ABC transporter substrate-binding protein</fullName>
    </submittedName>
</protein>
<keyword evidence="8" id="KW-1185">Reference proteome</keyword>
<keyword evidence="2" id="KW-0813">Transport</keyword>
<dbReference type="PRINTS" id="PR00337">
    <property type="entry name" value="LEUILEVALBP"/>
</dbReference>
<keyword evidence="3" id="KW-0732">Signal</keyword>
<evidence type="ECO:0000313" key="7">
    <source>
        <dbReference type="EMBL" id="UFZ08569.1"/>
    </source>
</evidence>
<feature type="region of interest" description="Disordered" evidence="5">
    <location>
        <begin position="68"/>
        <end position="97"/>
    </location>
</feature>
<evidence type="ECO:0000256" key="4">
    <source>
        <dbReference type="ARBA" id="ARBA00022970"/>
    </source>
</evidence>
<evidence type="ECO:0000256" key="3">
    <source>
        <dbReference type="ARBA" id="ARBA00022729"/>
    </source>
</evidence>
<dbReference type="Pfam" id="PF13458">
    <property type="entry name" value="Peripla_BP_6"/>
    <property type="match status" value="1"/>
</dbReference>
<name>A0ABY3RMQ9_9BRAD</name>
<dbReference type="Gene3D" id="3.40.50.2300">
    <property type="match status" value="2"/>
</dbReference>
<dbReference type="CDD" id="cd19978">
    <property type="entry name" value="PBP1_ABC_ligand_binding-like"/>
    <property type="match status" value="1"/>
</dbReference>